<comment type="caution">
    <text evidence="7">The sequence shown here is derived from an EMBL/GenBank/DDBJ whole genome shotgun (WGS) entry which is preliminary data.</text>
</comment>
<feature type="transmembrane region" description="Helical" evidence="5">
    <location>
        <begin position="107"/>
        <end position="133"/>
    </location>
</feature>
<keyword evidence="8" id="KW-1185">Reference proteome</keyword>
<keyword evidence="3 5" id="KW-1133">Transmembrane helix</keyword>
<evidence type="ECO:0000313" key="7">
    <source>
        <dbReference type="EMBL" id="EWT07412.1"/>
    </source>
</evidence>
<keyword evidence="2 5" id="KW-0812">Transmembrane</keyword>
<dbReference type="AlphaFoldDB" id="W9GQR4"/>
<protein>
    <submittedName>
        <fullName evidence="7">ABC transporter permease</fullName>
    </submittedName>
</protein>
<dbReference type="Pfam" id="PF12698">
    <property type="entry name" value="ABC2_membrane_3"/>
    <property type="match status" value="1"/>
</dbReference>
<sequence>MNGTDILTIARKDARTALRRRGVRLSLVLFPVIAAVGLSLVVRYAGTRSGTTIPPEILSRLLVSFLFFFVIGSSSLPTAIAAYSFVGEKVERSLEPLLATPVTDLDVLLGKALAAFVPPVVATWFGAGLFIVITDREVSRSGGTTHLPDATAWLILGLAIPLSALLSVLVSVLVSVRATDTRSAQQAAGLLALPFAAVYVMSEIQVISLDPAGMLTLAGVLAAIDVVLFVLARAAFDREEILTRWR</sequence>
<evidence type="ECO:0000256" key="5">
    <source>
        <dbReference type="SAM" id="Phobius"/>
    </source>
</evidence>
<organism evidence="7 8">
    <name type="scientific">Intrasporangium chromatireducens Q5-1</name>
    <dbReference type="NCBI Taxonomy" id="584657"/>
    <lineage>
        <taxon>Bacteria</taxon>
        <taxon>Bacillati</taxon>
        <taxon>Actinomycetota</taxon>
        <taxon>Actinomycetes</taxon>
        <taxon>Micrococcales</taxon>
        <taxon>Intrasporangiaceae</taxon>
        <taxon>Intrasporangium</taxon>
    </lineage>
</organism>
<feature type="transmembrane region" description="Helical" evidence="5">
    <location>
        <begin position="25"/>
        <end position="45"/>
    </location>
</feature>
<dbReference type="PANTHER" id="PTHR43471">
    <property type="entry name" value="ABC TRANSPORTER PERMEASE"/>
    <property type="match status" value="1"/>
</dbReference>
<reference evidence="8" key="1">
    <citation type="submission" date="2013-08" db="EMBL/GenBank/DDBJ databases">
        <title>Intrasporangium oryzae NRRL B-24470.</title>
        <authorList>
            <person name="Liu H."/>
            <person name="Wang G."/>
        </authorList>
    </citation>
    <scope>NUCLEOTIDE SEQUENCE [LARGE SCALE GENOMIC DNA]</scope>
    <source>
        <strain evidence="8">Q5-1</strain>
    </source>
</reference>
<comment type="subcellular location">
    <subcellularLocation>
        <location evidence="1">Membrane</location>
        <topology evidence="1">Multi-pass membrane protein</topology>
    </subcellularLocation>
</comment>
<dbReference type="Proteomes" id="UP000019494">
    <property type="component" value="Unassembled WGS sequence"/>
</dbReference>
<dbReference type="OrthoDB" id="157137at2"/>
<dbReference type="EMBL" id="AWQS01000012">
    <property type="protein sequence ID" value="EWT07412.1"/>
    <property type="molecule type" value="Genomic_DNA"/>
</dbReference>
<name>W9GQR4_9MICO</name>
<keyword evidence="4 5" id="KW-0472">Membrane</keyword>
<evidence type="ECO:0000256" key="2">
    <source>
        <dbReference type="ARBA" id="ARBA00022692"/>
    </source>
</evidence>
<dbReference type="RefSeq" id="WP_051518112.1">
    <property type="nucleotide sequence ID" value="NZ_AWQS01000012.1"/>
</dbReference>
<gene>
    <name evidence="7" type="ORF">N864_07160</name>
</gene>
<dbReference type="GO" id="GO:0016020">
    <property type="term" value="C:membrane"/>
    <property type="evidence" value="ECO:0007669"/>
    <property type="project" value="UniProtKB-SubCell"/>
</dbReference>
<feature type="transmembrane region" description="Helical" evidence="5">
    <location>
        <begin position="188"/>
        <end position="208"/>
    </location>
</feature>
<dbReference type="GO" id="GO:0140359">
    <property type="term" value="F:ABC-type transporter activity"/>
    <property type="evidence" value="ECO:0007669"/>
    <property type="project" value="InterPro"/>
</dbReference>
<evidence type="ECO:0000256" key="4">
    <source>
        <dbReference type="ARBA" id="ARBA00023136"/>
    </source>
</evidence>
<dbReference type="PANTHER" id="PTHR43471:SF1">
    <property type="entry name" value="ABC TRANSPORTER PERMEASE PROTEIN NOSY-RELATED"/>
    <property type="match status" value="1"/>
</dbReference>
<feature type="domain" description="ABC-2 type transporter transmembrane" evidence="6">
    <location>
        <begin position="65"/>
        <end position="206"/>
    </location>
</feature>
<feature type="transmembrane region" description="Helical" evidence="5">
    <location>
        <begin position="214"/>
        <end position="236"/>
    </location>
</feature>
<evidence type="ECO:0000256" key="3">
    <source>
        <dbReference type="ARBA" id="ARBA00022989"/>
    </source>
</evidence>
<dbReference type="InterPro" id="IPR013525">
    <property type="entry name" value="ABC2_TM"/>
</dbReference>
<evidence type="ECO:0000313" key="8">
    <source>
        <dbReference type="Proteomes" id="UP000019494"/>
    </source>
</evidence>
<evidence type="ECO:0000256" key="1">
    <source>
        <dbReference type="ARBA" id="ARBA00004141"/>
    </source>
</evidence>
<accession>W9GQR4</accession>
<proteinExistence type="predicted"/>
<evidence type="ECO:0000259" key="6">
    <source>
        <dbReference type="Pfam" id="PF12698"/>
    </source>
</evidence>
<feature type="transmembrane region" description="Helical" evidence="5">
    <location>
        <begin position="153"/>
        <end position="176"/>
    </location>
</feature>
<feature type="transmembrane region" description="Helical" evidence="5">
    <location>
        <begin position="65"/>
        <end position="86"/>
    </location>
</feature>